<accession>A0A0N4YS87</accession>
<evidence type="ECO:0000313" key="3">
    <source>
        <dbReference type="EMBL" id="VDL83846.1"/>
    </source>
</evidence>
<keyword evidence="2" id="KW-0472">Membrane</keyword>
<dbReference type="PANTHER" id="PTHR11161">
    <property type="entry name" value="O-ACYLTRANSFERASE"/>
    <property type="match status" value="1"/>
</dbReference>
<dbReference type="EMBL" id="UYSL01024802">
    <property type="protein sequence ID" value="VDL83846.1"/>
    <property type="molecule type" value="Genomic_DNA"/>
</dbReference>
<dbReference type="PANTHER" id="PTHR11161:SF0">
    <property type="entry name" value="O-ACYLTRANSFERASE LIKE PROTEIN"/>
    <property type="match status" value="1"/>
</dbReference>
<name>A0A0N4YS87_NIPBR</name>
<feature type="transmembrane region" description="Helical" evidence="2">
    <location>
        <begin position="6"/>
        <end position="27"/>
    </location>
</feature>
<evidence type="ECO:0000313" key="5">
    <source>
        <dbReference type="WBParaSite" id="NBR_0002010901-mRNA-1"/>
    </source>
</evidence>
<evidence type="ECO:0000313" key="4">
    <source>
        <dbReference type="Proteomes" id="UP000271162"/>
    </source>
</evidence>
<evidence type="ECO:0000256" key="2">
    <source>
        <dbReference type="SAM" id="Phobius"/>
    </source>
</evidence>
<reference evidence="5" key="1">
    <citation type="submission" date="2017-02" db="UniProtKB">
        <authorList>
            <consortium name="WormBaseParasite"/>
        </authorList>
    </citation>
    <scope>IDENTIFICATION</scope>
</reference>
<proteinExistence type="predicted"/>
<keyword evidence="2" id="KW-1133">Transmembrane helix</keyword>
<feature type="transmembrane region" description="Helical" evidence="2">
    <location>
        <begin position="64"/>
        <end position="88"/>
    </location>
</feature>
<dbReference type="STRING" id="27835.A0A0N4YS87"/>
<gene>
    <name evidence="3" type="ORF">NBR_LOCUS20110</name>
</gene>
<dbReference type="AlphaFoldDB" id="A0A0N4YS87"/>
<keyword evidence="2" id="KW-0812">Transmembrane</keyword>
<dbReference type="OMA" id="WWKVLTM"/>
<feature type="region of interest" description="Disordered" evidence="1">
    <location>
        <begin position="249"/>
        <end position="269"/>
    </location>
</feature>
<feature type="transmembrane region" description="Helical" evidence="2">
    <location>
        <begin position="175"/>
        <end position="195"/>
    </location>
</feature>
<feature type="transmembrane region" description="Helical" evidence="2">
    <location>
        <begin position="210"/>
        <end position="233"/>
    </location>
</feature>
<feature type="transmembrane region" description="Helical" evidence="2">
    <location>
        <begin position="100"/>
        <end position="123"/>
    </location>
</feature>
<reference evidence="3 4" key="2">
    <citation type="submission" date="2018-11" db="EMBL/GenBank/DDBJ databases">
        <authorList>
            <consortium name="Pathogen Informatics"/>
        </authorList>
    </citation>
    <scope>NUCLEOTIDE SEQUENCE [LARGE SCALE GENOMIC DNA]</scope>
</reference>
<dbReference type="WBParaSite" id="NBR_0002010901-mRNA-1">
    <property type="protein sequence ID" value="NBR_0002010901-mRNA-1"/>
    <property type="gene ID" value="NBR_0002010901"/>
</dbReference>
<sequence length="269" mass="30775">MFVFSPLILVPFVWSPIYGLIAVLVGIAISIASTYINVFTFDLAASLMVPLFEGTDDELHYFMLYLYEAFYVRMTAYLVGIFLGYALLQTKTKEVKLSRRMSATLWMLSTIVCLSALFIPYNYQKGTYWTPFQRATYYAFSRLGWALGVGWVIFAINRGHGGIITRFMSLSFWHALGRLSYCAYMVHMLVGSYVFRRASILVHYEGIIDMYIHGTIPVMSMSLLFAVVWSLLFEVPTNRIEALVFSRRSPPAKKPEEPPAYTDSNVQRL</sequence>
<dbReference type="InterPro" id="IPR052728">
    <property type="entry name" value="O2_lipid_transport_reg"/>
</dbReference>
<protein>
    <submittedName>
        <fullName evidence="5">Acyl_transf_3 domain-containing protein</fullName>
    </submittedName>
</protein>
<keyword evidence="4" id="KW-1185">Reference proteome</keyword>
<dbReference type="Proteomes" id="UP000271162">
    <property type="component" value="Unassembled WGS sequence"/>
</dbReference>
<organism evidence="5">
    <name type="scientific">Nippostrongylus brasiliensis</name>
    <name type="common">Rat hookworm</name>
    <dbReference type="NCBI Taxonomy" id="27835"/>
    <lineage>
        <taxon>Eukaryota</taxon>
        <taxon>Metazoa</taxon>
        <taxon>Ecdysozoa</taxon>
        <taxon>Nematoda</taxon>
        <taxon>Chromadorea</taxon>
        <taxon>Rhabditida</taxon>
        <taxon>Rhabditina</taxon>
        <taxon>Rhabditomorpha</taxon>
        <taxon>Strongyloidea</taxon>
        <taxon>Heligmosomidae</taxon>
        <taxon>Nippostrongylus</taxon>
    </lineage>
</organism>
<evidence type="ECO:0000256" key="1">
    <source>
        <dbReference type="SAM" id="MobiDB-lite"/>
    </source>
</evidence>
<feature type="transmembrane region" description="Helical" evidence="2">
    <location>
        <begin position="135"/>
        <end position="154"/>
    </location>
</feature>